<feature type="domain" description="ERAP1-like C-terminal" evidence="3">
    <location>
        <begin position="211"/>
        <end position="524"/>
    </location>
</feature>
<feature type="domain" description="Peptidase M1 membrane alanine aminopeptidase" evidence="2">
    <location>
        <begin position="1"/>
        <end position="134"/>
    </location>
</feature>
<dbReference type="Gene3D" id="2.60.40.1910">
    <property type="match status" value="1"/>
</dbReference>
<dbReference type="GO" id="GO:0042277">
    <property type="term" value="F:peptide binding"/>
    <property type="evidence" value="ECO:0007669"/>
    <property type="project" value="TreeGrafter"/>
</dbReference>
<dbReference type="Gene3D" id="1.10.390.10">
    <property type="entry name" value="Neutral Protease Domain 2"/>
    <property type="match status" value="1"/>
</dbReference>
<dbReference type="InterPro" id="IPR050344">
    <property type="entry name" value="Peptidase_M1_aminopeptidases"/>
</dbReference>
<accession>A0A7M6DKS9</accession>
<dbReference type="InterPro" id="IPR014782">
    <property type="entry name" value="Peptidase_M1_dom"/>
</dbReference>
<dbReference type="PANTHER" id="PTHR11533:SF299">
    <property type="entry name" value="AMINOPEPTIDASE"/>
    <property type="match status" value="1"/>
</dbReference>
<dbReference type="GO" id="GO:0043171">
    <property type="term" value="P:peptide catabolic process"/>
    <property type="evidence" value="ECO:0007669"/>
    <property type="project" value="TreeGrafter"/>
</dbReference>
<dbReference type="GO" id="GO:0070006">
    <property type="term" value="F:metalloaminopeptidase activity"/>
    <property type="evidence" value="ECO:0007669"/>
    <property type="project" value="TreeGrafter"/>
</dbReference>
<keyword evidence="5" id="KW-1185">Reference proteome</keyword>
<evidence type="ECO:0008006" key="6">
    <source>
        <dbReference type="Google" id="ProtNLM"/>
    </source>
</evidence>
<sequence>MKFWNEAWLKEGFATFIAYIVIEDINPSMELMNTVLSDLMLKAMDIDSFSTSKPISRTVNTPNEIRQIFDSITYYKGCCMVQTLYCYMGKANFQRGMQRYLKTYSYGNANQDDLWNELSKESGGKDIKSVMDTWTKQIGHPVITTKRINATHMQVKQDRFKLDPPGIEAPKSPFNYRWKVPIIVKNINSKQQKTHLLSTEEDIFPITNDDLLNPDHSLYYRVNYGEETFARLVKELNNDHLKLTELDRAGLVSDYFYLFKAKLKTLNETLKTLDYIENEQASTVWDIAAGEMGQLSALIQSKDHKDKWRKFVFTKVNKTVSSIGWETKSTYKESALQTTMLRFGCHMNISSVVQTAKLKFSEWMNGTLVLDKNLYPVMRECAISNSLNDDTFFAYTYQRYLETRDNALLTSLTTVKNPKLIQSFLQDALNKSIVKDNDASYTIGKIAKYSQQGKDMAWNLVKERWSEIFQRYGDNIFLLARLLTAVLEDFSTEQKLKDIQAFFKEKKNLGSGKNAIDQAILKIKFRIVYRDIINNDPWFR</sequence>
<dbReference type="PANTHER" id="PTHR11533">
    <property type="entry name" value="PROTEASE M1 ZINC METALLOPROTEASE"/>
    <property type="match status" value="1"/>
</dbReference>
<dbReference type="GO" id="GO:0005737">
    <property type="term" value="C:cytoplasm"/>
    <property type="evidence" value="ECO:0007669"/>
    <property type="project" value="TreeGrafter"/>
</dbReference>
<evidence type="ECO:0000313" key="5">
    <source>
        <dbReference type="Proteomes" id="UP000594262"/>
    </source>
</evidence>
<evidence type="ECO:0000313" key="4">
    <source>
        <dbReference type="EnsemblMetazoa" id="CLYHEMP014290.1"/>
    </source>
</evidence>
<name>A0A7M6DKS9_9CNID</name>
<proteinExistence type="inferred from homology"/>
<organism evidence="4 5">
    <name type="scientific">Clytia hemisphaerica</name>
    <dbReference type="NCBI Taxonomy" id="252671"/>
    <lineage>
        <taxon>Eukaryota</taxon>
        <taxon>Metazoa</taxon>
        <taxon>Cnidaria</taxon>
        <taxon>Hydrozoa</taxon>
        <taxon>Hydroidolina</taxon>
        <taxon>Leptothecata</taxon>
        <taxon>Obeliida</taxon>
        <taxon>Clytiidae</taxon>
        <taxon>Clytia</taxon>
    </lineage>
</organism>
<dbReference type="InterPro" id="IPR027268">
    <property type="entry name" value="Peptidase_M4/M1_CTD_sf"/>
</dbReference>
<dbReference type="Pfam" id="PF11838">
    <property type="entry name" value="ERAP1_C"/>
    <property type="match status" value="1"/>
</dbReference>
<dbReference type="GO" id="GO:0006508">
    <property type="term" value="P:proteolysis"/>
    <property type="evidence" value="ECO:0007669"/>
    <property type="project" value="TreeGrafter"/>
</dbReference>
<dbReference type="GO" id="GO:0005615">
    <property type="term" value="C:extracellular space"/>
    <property type="evidence" value="ECO:0007669"/>
    <property type="project" value="TreeGrafter"/>
</dbReference>
<dbReference type="EnsemblMetazoa" id="CLYHEMT014290.1">
    <property type="protein sequence ID" value="CLYHEMP014290.1"/>
    <property type="gene ID" value="CLYHEMG014290"/>
</dbReference>
<evidence type="ECO:0000256" key="1">
    <source>
        <dbReference type="ARBA" id="ARBA00010136"/>
    </source>
</evidence>
<dbReference type="OrthoDB" id="6337587at2759"/>
<dbReference type="Gene3D" id="1.25.50.20">
    <property type="match status" value="1"/>
</dbReference>
<comment type="similarity">
    <text evidence="1">Belongs to the peptidase M1 family.</text>
</comment>
<evidence type="ECO:0000259" key="3">
    <source>
        <dbReference type="Pfam" id="PF11838"/>
    </source>
</evidence>
<dbReference type="Pfam" id="PF01433">
    <property type="entry name" value="Peptidase_M1"/>
    <property type="match status" value="1"/>
</dbReference>
<dbReference type="AlphaFoldDB" id="A0A7M6DKS9"/>
<dbReference type="GO" id="GO:0008270">
    <property type="term" value="F:zinc ion binding"/>
    <property type="evidence" value="ECO:0007669"/>
    <property type="project" value="InterPro"/>
</dbReference>
<dbReference type="SUPFAM" id="SSF55486">
    <property type="entry name" value="Metalloproteases ('zincins'), catalytic domain"/>
    <property type="match status" value="1"/>
</dbReference>
<dbReference type="Proteomes" id="UP000594262">
    <property type="component" value="Unplaced"/>
</dbReference>
<reference evidence="4" key="1">
    <citation type="submission" date="2021-01" db="UniProtKB">
        <authorList>
            <consortium name="EnsemblMetazoa"/>
        </authorList>
    </citation>
    <scope>IDENTIFICATION</scope>
</reference>
<dbReference type="InterPro" id="IPR024571">
    <property type="entry name" value="ERAP1-like_C_dom"/>
</dbReference>
<dbReference type="GO" id="GO:0016020">
    <property type="term" value="C:membrane"/>
    <property type="evidence" value="ECO:0007669"/>
    <property type="project" value="TreeGrafter"/>
</dbReference>
<protein>
    <recommendedName>
        <fullName evidence="6">Aminopeptidase</fullName>
    </recommendedName>
</protein>
<evidence type="ECO:0000259" key="2">
    <source>
        <dbReference type="Pfam" id="PF01433"/>
    </source>
</evidence>